<reference evidence="1" key="2">
    <citation type="journal article" date="2015" name="Data Brief">
        <title>Shoot transcriptome of the giant reed, Arundo donax.</title>
        <authorList>
            <person name="Barrero R.A."/>
            <person name="Guerrero F.D."/>
            <person name="Moolhuijzen P."/>
            <person name="Goolsby J.A."/>
            <person name="Tidwell J."/>
            <person name="Bellgard S.E."/>
            <person name="Bellgard M.I."/>
        </authorList>
    </citation>
    <scope>NUCLEOTIDE SEQUENCE</scope>
    <source>
        <tissue evidence="1">Shoot tissue taken approximately 20 cm above the soil surface</tissue>
    </source>
</reference>
<evidence type="ECO:0000313" key="1">
    <source>
        <dbReference type="EMBL" id="JAD34958.1"/>
    </source>
</evidence>
<accession>A0A0A8ZB83</accession>
<name>A0A0A8ZB83_ARUDO</name>
<organism evidence="1">
    <name type="scientific">Arundo donax</name>
    <name type="common">Giant reed</name>
    <name type="synonym">Donax arundinaceus</name>
    <dbReference type="NCBI Taxonomy" id="35708"/>
    <lineage>
        <taxon>Eukaryota</taxon>
        <taxon>Viridiplantae</taxon>
        <taxon>Streptophyta</taxon>
        <taxon>Embryophyta</taxon>
        <taxon>Tracheophyta</taxon>
        <taxon>Spermatophyta</taxon>
        <taxon>Magnoliopsida</taxon>
        <taxon>Liliopsida</taxon>
        <taxon>Poales</taxon>
        <taxon>Poaceae</taxon>
        <taxon>PACMAD clade</taxon>
        <taxon>Arundinoideae</taxon>
        <taxon>Arundineae</taxon>
        <taxon>Arundo</taxon>
    </lineage>
</organism>
<sequence>MLMIPTFQF</sequence>
<reference evidence="1" key="1">
    <citation type="submission" date="2014-09" db="EMBL/GenBank/DDBJ databases">
        <authorList>
            <person name="Magalhaes I.L.F."/>
            <person name="Oliveira U."/>
            <person name="Santos F.R."/>
            <person name="Vidigal T.H.D.A."/>
            <person name="Brescovit A.D."/>
            <person name="Santos A.J."/>
        </authorList>
    </citation>
    <scope>NUCLEOTIDE SEQUENCE</scope>
    <source>
        <tissue evidence="1">Shoot tissue taken approximately 20 cm above the soil surface</tissue>
    </source>
</reference>
<dbReference type="EMBL" id="GBRH01262937">
    <property type="protein sequence ID" value="JAD34958.1"/>
    <property type="molecule type" value="Transcribed_RNA"/>
</dbReference>
<protein>
    <submittedName>
        <fullName evidence="1">Uncharacterized protein</fullName>
    </submittedName>
</protein>
<proteinExistence type="predicted"/>